<dbReference type="PANTHER" id="PTHR33240:SF15">
    <property type="entry name" value="GAG-PRO-LIKE PROTEIN"/>
    <property type="match status" value="1"/>
</dbReference>
<organism evidence="1">
    <name type="scientific">Ananas comosus var. bracteatus</name>
    <name type="common">red pineapple</name>
    <dbReference type="NCBI Taxonomy" id="296719"/>
    <lineage>
        <taxon>Eukaryota</taxon>
        <taxon>Viridiplantae</taxon>
        <taxon>Streptophyta</taxon>
        <taxon>Embryophyta</taxon>
        <taxon>Tracheophyta</taxon>
        <taxon>Spermatophyta</taxon>
        <taxon>Magnoliopsida</taxon>
        <taxon>Liliopsida</taxon>
        <taxon>Poales</taxon>
        <taxon>Bromeliaceae</taxon>
        <taxon>Bromelioideae</taxon>
        <taxon>Ananas</taxon>
    </lineage>
</organism>
<proteinExistence type="predicted"/>
<dbReference type="CDD" id="cd00303">
    <property type="entry name" value="retropepsin_like"/>
    <property type="match status" value="1"/>
</dbReference>
<sequence length="168" mass="19148">MVYTLPCLFKTESAEVEEQPQYKEELAVAQLQLEDFKVADTVVFEKPPALQTKFVQPLYIKALIERRHVGRVMINGGAMVNAMPTLFLKKLGKSKDEFKPMDTTITDFTGNGQQAWGLLTTELTVGSKTLRITFFVEDASSHYNLLLRHDWIHANECVLSTLHEKLFK</sequence>
<gene>
    <name evidence="1" type="ORF">CB5_LOCUS10800</name>
</gene>
<dbReference type="AlphaFoldDB" id="A0A6V7P9T2"/>
<dbReference type="Gene3D" id="2.40.70.10">
    <property type="entry name" value="Acid Proteases"/>
    <property type="match status" value="1"/>
</dbReference>
<reference evidence="1" key="1">
    <citation type="submission" date="2020-07" db="EMBL/GenBank/DDBJ databases">
        <authorList>
            <person name="Lin J."/>
        </authorList>
    </citation>
    <scope>NUCLEOTIDE SEQUENCE</scope>
</reference>
<dbReference type="PANTHER" id="PTHR33240">
    <property type="entry name" value="OS08G0508500 PROTEIN"/>
    <property type="match status" value="1"/>
</dbReference>
<dbReference type="InterPro" id="IPR021109">
    <property type="entry name" value="Peptidase_aspartic_dom_sf"/>
</dbReference>
<evidence type="ECO:0000313" key="1">
    <source>
        <dbReference type="EMBL" id="CAD1827589.1"/>
    </source>
</evidence>
<protein>
    <submittedName>
        <fullName evidence="1">Uncharacterized protein</fullName>
    </submittedName>
</protein>
<dbReference type="EMBL" id="LR862146">
    <property type="protein sequence ID" value="CAD1827589.1"/>
    <property type="molecule type" value="Genomic_DNA"/>
</dbReference>
<accession>A0A6V7P9T2</accession>
<name>A0A6V7P9T2_ANACO</name>